<evidence type="ECO:0000256" key="1">
    <source>
        <dbReference type="SAM" id="MobiDB-lite"/>
    </source>
</evidence>
<evidence type="ECO:0000313" key="3">
    <source>
        <dbReference type="Proteomes" id="UP000598146"/>
    </source>
</evidence>
<dbReference type="EMBL" id="JADQTO010000043">
    <property type="protein sequence ID" value="MBG0568715.1"/>
    <property type="molecule type" value="Genomic_DNA"/>
</dbReference>
<dbReference type="AlphaFoldDB" id="A0A931CF28"/>
<dbReference type="RefSeq" id="WP_196420485.1">
    <property type="nucleotide sequence ID" value="NZ_JADQTO010000043.1"/>
</dbReference>
<protein>
    <submittedName>
        <fullName evidence="2">Uncharacterized protein</fullName>
    </submittedName>
</protein>
<proteinExistence type="predicted"/>
<name>A0A931CF28_9ACTN</name>
<dbReference type="Proteomes" id="UP000598146">
    <property type="component" value="Unassembled WGS sequence"/>
</dbReference>
<accession>A0A931CF28</accession>
<gene>
    <name evidence="2" type="ORF">I4J89_45600</name>
</gene>
<sequence length="399" mass="44379">MNIALLFDASDPTLGSTYGDAVMRRVLRTGVLQRRQAHVRVSICDILTRTLTPDWPVPKILATVYFPTRFDRLRRESLERATVDSTVFCWLLQNLTEDAADELDTTIAATSGYLGAMDVSFGDPVQLAMFRQSLPEYIRFRGDVASVLYTGHNEDPDRALRELLESEGMTVTYEDIGARKTAFDHYTDPAHFRRIEYFQRIAAKLDGTSETMLSELALVIEEIHPELFDALNSAMRAIAAAETGEDLAHAALSGRRFLEALANYWYPARDQPVNGRKVGRPQYRNRLWAYLTEAAATADPPAPGEVAALGSALDELIDRFNAGVHATIGSARLEQTFSALLAWLTAAIRLNPHAAARPYLAYEPELMNYFRDLAQRVLRQTAQQASSPGRPGDEAPASQ</sequence>
<comment type="caution">
    <text evidence="2">The sequence shown here is derived from an EMBL/GenBank/DDBJ whole genome shotgun (WGS) entry which is preliminary data.</text>
</comment>
<organism evidence="2 3">
    <name type="scientific">Actinoplanes aureus</name>
    <dbReference type="NCBI Taxonomy" id="2792083"/>
    <lineage>
        <taxon>Bacteria</taxon>
        <taxon>Bacillati</taxon>
        <taxon>Actinomycetota</taxon>
        <taxon>Actinomycetes</taxon>
        <taxon>Micromonosporales</taxon>
        <taxon>Micromonosporaceae</taxon>
        <taxon>Actinoplanes</taxon>
    </lineage>
</organism>
<keyword evidence="3" id="KW-1185">Reference proteome</keyword>
<evidence type="ECO:0000313" key="2">
    <source>
        <dbReference type="EMBL" id="MBG0568715.1"/>
    </source>
</evidence>
<reference evidence="2" key="1">
    <citation type="submission" date="2020-11" db="EMBL/GenBank/DDBJ databases">
        <title>Isolation and identification of active actinomycetes.</title>
        <authorList>
            <person name="Sun X."/>
        </authorList>
    </citation>
    <scope>NUCLEOTIDE SEQUENCE</scope>
    <source>
        <strain evidence="2">NEAU-A11</strain>
    </source>
</reference>
<feature type="region of interest" description="Disordered" evidence="1">
    <location>
        <begin position="380"/>
        <end position="399"/>
    </location>
</feature>